<evidence type="ECO:0000256" key="5">
    <source>
        <dbReference type="ARBA" id="ARBA00023319"/>
    </source>
</evidence>
<dbReference type="InterPro" id="IPR013783">
    <property type="entry name" value="Ig-like_fold"/>
</dbReference>
<dbReference type="PROSITE" id="PS50835">
    <property type="entry name" value="IG_LIKE"/>
    <property type="match status" value="5"/>
</dbReference>
<keyword evidence="7" id="KW-1133">Transmembrane helix</keyword>
<dbReference type="InterPro" id="IPR007110">
    <property type="entry name" value="Ig-like_dom"/>
</dbReference>
<dbReference type="CDD" id="cd00096">
    <property type="entry name" value="Ig"/>
    <property type="match status" value="1"/>
</dbReference>
<keyword evidence="2 7" id="KW-0472">Membrane</keyword>
<gene>
    <name evidence="9" type="ORF">DERF_014191</name>
</gene>
<keyword evidence="7" id="KW-0812">Transmembrane</keyword>
<feature type="domain" description="Ig-like" evidence="8">
    <location>
        <begin position="648"/>
        <end position="799"/>
    </location>
</feature>
<keyword evidence="3" id="KW-1015">Disulfide bond</keyword>
<feature type="transmembrane region" description="Helical" evidence="7">
    <location>
        <begin position="125"/>
        <end position="143"/>
    </location>
</feature>
<dbReference type="SMART" id="SM00409">
    <property type="entry name" value="IG"/>
    <property type="match status" value="5"/>
</dbReference>
<organism evidence="9 10">
    <name type="scientific">Dermatophagoides farinae</name>
    <name type="common">American house dust mite</name>
    <dbReference type="NCBI Taxonomy" id="6954"/>
    <lineage>
        <taxon>Eukaryota</taxon>
        <taxon>Metazoa</taxon>
        <taxon>Ecdysozoa</taxon>
        <taxon>Arthropoda</taxon>
        <taxon>Chelicerata</taxon>
        <taxon>Arachnida</taxon>
        <taxon>Acari</taxon>
        <taxon>Acariformes</taxon>
        <taxon>Sarcoptiformes</taxon>
        <taxon>Astigmata</taxon>
        <taxon>Psoroptidia</taxon>
        <taxon>Analgoidea</taxon>
        <taxon>Pyroglyphidae</taxon>
        <taxon>Dermatophagoidinae</taxon>
        <taxon>Dermatophagoides</taxon>
    </lineage>
</organism>
<dbReference type="SMART" id="SM00408">
    <property type="entry name" value="IGc2"/>
    <property type="match status" value="4"/>
</dbReference>
<feature type="region of interest" description="Disordered" evidence="6">
    <location>
        <begin position="975"/>
        <end position="1001"/>
    </location>
</feature>
<evidence type="ECO:0000256" key="4">
    <source>
        <dbReference type="ARBA" id="ARBA00023180"/>
    </source>
</evidence>
<evidence type="ECO:0000256" key="6">
    <source>
        <dbReference type="SAM" id="MobiDB-lite"/>
    </source>
</evidence>
<evidence type="ECO:0000256" key="1">
    <source>
        <dbReference type="ARBA" id="ARBA00004479"/>
    </source>
</evidence>
<name>A0A922HLM6_DERFA</name>
<dbReference type="GO" id="GO:0005886">
    <property type="term" value="C:plasma membrane"/>
    <property type="evidence" value="ECO:0007669"/>
    <property type="project" value="TreeGrafter"/>
</dbReference>
<dbReference type="SUPFAM" id="SSF48726">
    <property type="entry name" value="Immunoglobulin"/>
    <property type="match status" value="5"/>
</dbReference>
<dbReference type="InterPro" id="IPR013162">
    <property type="entry name" value="CD80_C2-set"/>
</dbReference>
<keyword evidence="10" id="KW-1185">Reference proteome</keyword>
<evidence type="ECO:0000256" key="2">
    <source>
        <dbReference type="ARBA" id="ARBA00023136"/>
    </source>
</evidence>
<dbReference type="PANTHER" id="PTHR11640:SF31">
    <property type="entry name" value="IRREGULAR CHIASM C-ROUGHEST PROTEIN-RELATED"/>
    <property type="match status" value="1"/>
</dbReference>
<reference evidence="9" key="1">
    <citation type="submission" date="2013-05" db="EMBL/GenBank/DDBJ databases">
        <authorList>
            <person name="Yim A.K.Y."/>
            <person name="Chan T.F."/>
            <person name="Ji K.M."/>
            <person name="Liu X.Y."/>
            <person name="Zhou J.W."/>
            <person name="Li R.Q."/>
            <person name="Yang K.Y."/>
            <person name="Li J."/>
            <person name="Li M."/>
            <person name="Law P.T.W."/>
            <person name="Wu Y.L."/>
            <person name="Cai Z.L."/>
            <person name="Qin H."/>
            <person name="Bao Y."/>
            <person name="Leung R.K.K."/>
            <person name="Ng P.K.S."/>
            <person name="Zou J."/>
            <person name="Zhong X.J."/>
            <person name="Ran P.X."/>
            <person name="Zhong N.S."/>
            <person name="Liu Z.G."/>
            <person name="Tsui S.K.W."/>
        </authorList>
    </citation>
    <scope>NUCLEOTIDE SEQUENCE</scope>
    <source>
        <strain evidence="9">Derf</strain>
        <tissue evidence="9">Whole organism</tissue>
    </source>
</reference>
<dbReference type="Pfam" id="PF08205">
    <property type="entry name" value="C2-set_2"/>
    <property type="match status" value="1"/>
</dbReference>
<dbReference type="Pfam" id="PF13927">
    <property type="entry name" value="Ig_3"/>
    <property type="match status" value="1"/>
</dbReference>
<feature type="domain" description="Ig-like" evidence="8">
    <location>
        <begin position="547"/>
        <end position="642"/>
    </location>
</feature>
<feature type="region of interest" description="Disordered" evidence="6">
    <location>
        <begin position="483"/>
        <end position="503"/>
    </location>
</feature>
<dbReference type="InterPro" id="IPR003598">
    <property type="entry name" value="Ig_sub2"/>
</dbReference>
<dbReference type="InterPro" id="IPR036179">
    <property type="entry name" value="Ig-like_dom_sf"/>
</dbReference>
<comment type="subcellular location">
    <subcellularLocation>
        <location evidence="1">Membrane</location>
        <topology evidence="1">Single-pass type I membrane protein</topology>
    </subcellularLocation>
</comment>
<dbReference type="GO" id="GO:0005911">
    <property type="term" value="C:cell-cell junction"/>
    <property type="evidence" value="ECO:0007669"/>
    <property type="project" value="TreeGrafter"/>
</dbReference>
<feature type="domain" description="Ig-like" evidence="8">
    <location>
        <begin position="429"/>
        <end position="544"/>
    </location>
</feature>
<dbReference type="InterPro" id="IPR051275">
    <property type="entry name" value="Cell_adhesion_signaling"/>
</dbReference>
<protein>
    <recommendedName>
        <fullName evidence="8">Ig-like domain-containing protein</fullName>
    </recommendedName>
</protein>
<dbReference type="GO" id="GO:0098609">
    <property type="term" value="P:cell-cell adhesion"/>
    <property type="evidence" value="ECO:0007669"/>
    <property type="project" value="TreeGrafter"/>
</dbReference>
<evidence type="ECO:0000259" key="8">
    <source>
        <dbReference type="PROSITE" id="PS50835"/>
    </source>
</evidence>
<reference evidence="9" key="2">
    <citation type="journal article" date="2022" name="Res Sq">
        <title>Comparative Genomics Reveals Insights into the Divergent Evolution of Astigmatic Mites and Household Pest Adaptations.</title>
        <authorList>
            <person name="Xiong Q."/>
            <person name="Wan A.T.-Y."/>
            <person name="Liu X.-Y."/>
            <person name="Fung C.S.-H."/>
            <person name="Xiao X."/>
            <person name="Malainual N."/>
            <person name="Hou J."/>
            <person name="Wang L."/>
            <person name="Wang M."/>
            <person name="Yang K."/>
            <person name="Cui Y."/>
            <person name="Leung E."/>
            <person name="Nong W."/>
            <person name="Shin S.-K."/>
            <person name="Au S."/>
            <person name="Jeong K.Y."/>
            <person name="Chew F.T."/>
            <person name="Hui J."/>
            <person name="Leung T.F."/>
            <person name="Tungtrongchitr A."/>
            <person name="Zhong N."/>
            <person name="Liu Z."/>
            <person name="Tsui S."/>
        </authorList>
    </citation>
    <scope>NUCLEOTIDE SEQUENCE</scope>
    <source>
        <strain evidence="9">Derf</strain>
        <tissue evidence="9">Whole organism</tissue>
    </source>
</reference>
<dbReference type="Proteomes" id="UP000790347">
    <property type="component" value="Unassembled WGS sequence"/>
</dbReference>
<feature type="compositionally biased region" description="Low complexity" evidence="6">
    <location>
        <begin position="1284"/>
        <end position="1293"/>
    </location>
</feature>
<feature type="compositionally biased region" description="Low complexity" evidence="6">
    <location>
        <begin position="1244"/>
        <end position="1273"/>
    </location>
</feature>
<accession>A0A922HLM6</accession>
<feature type="domain" description="Ig-like" evidence="8">
    <location>
        <begin position="340"/>
        <end position="422"/>
    </location>
</feature>
<feature type="transmembrane region" description="Helical" evidence="7">
    <location>
        <begin position="808"/>
        <end position="834"/>
    </location>
</feature>
<dbReference type="InterPro" id="IPR003599">
    <property type="entry name" value="Ig_sub"/>
</dbReference>
<evidence type="ECO:0000256" key="3">
    <source>
        <dbReference type="ARBA" id="ARBA00023157"/>
    </source>
</evidence>
<keyword evidence="5" id="KW-0393">Immunoglobulin domain</keyword>
<feature type="region of interest" description="Disordered" evidence="6">
    <location>
        <begin position="287"/>
        <end position="334"/>
    </location>
</feature>
<comment type="caution">
    <text evidence="9">The sequence shown here is derived from an EMBL/GenBank/DDBJ whole genome shotgun (WGS) entry which is preliminary data.</text>
</comment>
<keyword evidence="4" id="KW-0325">Glycoprotein</keyword>
<dbReference type="EMBL" id="ASGP02000008">
    <property type="protein sequence ID" value="KAH9493447.1"/>
    <property type="molecule type" value="Genomic_DNA"/>
</dbReference>
<feature type="compositionally biased region" description="Polar residues" evidence="6">
    <location>
        <begin position="287"/>
        <end position="296"/>
    </location>
</feature>
<evidence type="ECO:0000313" key="10">
    <source>
        <dbReference type="Proteomes" id="UP000790347"/>
    </source>
</evidence>
<dbReference type="GO" id="GO:0050839">
    <property type="term" value="F:cell adhesion molecule binding"/>
    <property type="evidence" value="ECO:0007669"/>
    <property type="project" value="TreeGrafter"/>
</dbReference>
<feature type="domain" description="Ig-like" evidence="8">
    <location>
        <begin position="164"/>
        <end position="264"/>
    </location>
</feature>
<evidence type="ECO:0000256" key="7">
    <source>
        <dbReference type="SAM" id="Phobius"/>
    </source>
</evidence>
<proteinExistence type="predicted"/>
<sequence>MKNKTTTTKPFDGSGHNRLHHINHYDDHDDILKLKLKFNKYKMAKTTTIHPHNQCIRFISSSSSSTTTIFITDDDAKHQQNQNLNHFHHYCHNCSQYTNHCHQCRKVKSKNSYHHHHLSSQHNQYLPLIYWTLFIITIIFNPLSATSTTANMTSSIRRSGRLPPQRFEMEPIDKTSIVGDTIILPCRVANKVGTLQWTRDGFGLGTERTLEGFQRYRMIGSDDEGDYSLEISPVTLEDDAVFQCQVGAIEGGVSGIRSRSARFTVQVPPESPVIIVTHAHSHAQVYKSSSSSTTNDEQVDSSMFTVSSTSFESSSDDQSINNNQKSTMNDNDHNLRTTAGMTIELTCEAHGGRPPAELTWMDSNGNPITNGVSYSTTKLPDGKRWNAALKWTVVASRSLDGQRVTCRSENAALKSPRYAHIQLEVRYPPEVELRIASLDDDNDGGGGLVREGDDLTLECLAIGNPSLMTFKWSRDGVPLNSDGDITGAGGGGSGVASSAATASGDGTPRLIFRRIGREFHGTNIACEVANSVGTTRVRIEIKVAFKPRFSKLPEPVIGLAKNEHVRLNCNIDSYPPARIYWYRFMPKLSSIDDHYFDDNNWQSINNGVGDNEQSIQISEAGRYRCMAKNNAFDVELKAETLVFIKGAPLIRSPSIQYGIENEPVRLQCIVEAVPPPTKITWFKLQPYQQLLGVDNNEGYEILEEEDPDDYSMFQSSPSYLTSSSSSLAMIQSSQTINGGGGGNDNGNIIENGNEQLPFTSLALLRSIIYMRRAKDSDFGQYNCSVWNQYGFQSQIITLQKQSNILSPLVLTLSGIICFAIIFVLITSLLIFICIRSQRFHNDDDCNNDHHSLTLEKKLDSQTTTTTTNNPTMQTAAAAIGQHHRSIGFGSSSLDYYNNHHHHGTMVIQAEDDSKMVEKNILMMKNTIMKMNGSNQILTTLTTNGANGTVVTSPHHHHHPSDLLTTATANHQNSLTTKNHHGLPPIYNNNDYHSESSSQQYSPPYSQLNNLIMANAGGAQVISTTKTTTNHGHYLSTSLNDYGGHRSNFVDKIDSSHCNANGIPPAPTTTTTNDKAKISLTNYHYQQQQQELQNNNNHLYSTVKKNPGHPNHQSSNLDSNKNIAISNHHDLLLLNSNNNDNCYANTIMNNNNSTTSTGKIGDQFINPYVRTSSSANMNGLPPSTKSLTMNSHYSNVDQTSTTNDYHRSLINNNNIMDHDNDRLLSAGVYHTSSSSSTTHNRYKTNSLGGNSNSSSGVISTGGSSSPGGHSPIGNINLSNHHHHSSSGNNNGTHV</sequence>
<dbReference type="PANTHER" id="PTHR11640">
    <property type="entry name" value="NEPHRIN"/>
    <property type="match status" value="1"/>
</dbReference>
<feature type="region of interest" description="Disordered" evidence="6">
    <location>
        <begin position="1229"/>
        <end position="1293"/>
    </location>
</feature>
<dbReference type="Gene3D" id="2.60.40.10">
    <property type="entry name" value="Immunoglobulins"/>
    <property type="match status" value="5"/>
</dbReference>
<feature type="compositionally biased region" description="Low complexity" evidence="6">
    <location>
        <begin position="300"/>
        <end position="326"/>
    </location>
</feature>
<evidence type="ECO:0000313" key="9">
    <source>
        <dbReference type="EMBL" id="KAH9493447.1"/>
    </source>
</evidence>
<feature type="region of interest" description="Disordered" evidence="6">
    <location>
        <begin position="1171"/>
        <end position="1199"/>
    </location>
</feature>